<evidence type="ECO:0000256" key="2">
    <source>
        <dbReference type="SAM" id="SignalP"/>
    </source>
</evidence>
<evidence type="ECO:0000313" key="4">
    <source>
        <dbReference type="Proteomes" id="UP001305002"/>
    </source>
</evidence>
<sequence>MARRALTTTAATLTATAALLLTACGGGDSQSGGINRADSGSSSPSVSASPSSAAPEVKRPVIKLPSSFQLPFESWTSSDPVEQAVLNDGKEQLRAGYEAIIENDPDSKNRAFYDTKTGFLQSQRWIRTYTDKNLTVIGKLPVFDPKVTLAKDKAAASLSYCTDESKASTKNRKTGEVKGNPSGTDPEVLYVISMGKNNQGVWQAVSAHSERGSCAR</sequence>
<proteinExistence type="predicted"/>
<reference evidence="3 4" key="2">
    <citation type="journal article" date="2024" name="Microb. Biotechnol.">
        <title>The involvement of multiple ABC transporters in daunorubicin efflux in Streptomyces coeruleorubidus.</title>
        <authorList>
            <person name="Dong J."/>
            <person name="Ning J."/>
            <person name="Tian Y."/>
            <person name="Li H."/>
            <person name="Chen H."/>
            <person name="Guan W."/>
        </authorList>
    </citation>
    <scope>NUCLEOTIDE SEQUENCE [LARGE SCALE GENOMIC DNA]</scope>
    <source>
        <strain evidence="3 4">CICC 11043</strain>
    </source>
</reference>
<protein>
    <recommendedName>
        <fullName evidence="5">Lipoprotein</fullName>
    </recommendedName>
</protein>
<dbReference type="Proteomes" id="UP001305002">
    <property type="component" value="Chromosome"/>
</dbReference>
<keyword evidence="4" id="KW-1185">Reference proteome</keyword>
<feature type="chain" id="PRO_5045191121" description="Lipoprotein" evidence="2">
    <location>
        <begin position="18"/>
        <end position="216"/>
    </location>
</feature>
<feature type="signal peptide" evidence="2">
    <location>
        <begin position="1"/>
        <end position="17"/>
    </location>
</feature>
<name>A0ABZ0KAT6_STRC4</name>
<dbReference type="EMBL" id="CP137524">
    <property type="protein sequence ID" value="WOT35016.1"/>
    <property type="molecule type" value="Genomic_DNA"/>
</dbReference>
<dbReference type="RefSeq" id="WP_317925448.1">
    <property type="nucleotide sequence ID" value="NZ_CP137524.1"/>
</dbReference>
<organism evidence="3 4">
    <name type="scientific">Streptomyces coeruleorubidus</name>
    <dbReference type="NCBI Taxonomy" id="116188"/>
    <lineage>
        <taxon>Bacteria</taxon>
        <taxon>Bacillati</taxon>
        <taxon>Actinomycetota</taxon>
        <taxon>Actinomycetes</taxon>
        <taxon>Kitasatosporales</taxon>
        <taxon>Streptomycetaceae</taxon>
        <taxon>Streptomyces</taxon>
    </lineage>
</organism>
<accession>A0ABZ0KAT6</accession>
<feature type="compositionally biased region" description="Low complexity" evidence="1">
    <location>
        <begin position="39"/>
        <end position="55"/>
    </location>
</feature>
<evidence type="ECO:0000256" key="1">
    <source>
        <dbReference type="SAM" id="MobiDB-lite"/>
    </source>
</evidence>
<feature type="region of interest" description="Disordered" evidence="1">
    <location>
        <begin position="165"/>
        <end position="184"/>
    </location>
</feature>
<feature type="region of interest" description="Disordered" evidence="1">
    <location>
        <begin position="30"/>
        <end position="58"/>
    </location>
</feature>
<keyword evidence="2" id="KW-0732">Signal</keyword>
<evidence type="ECO:0008006" key="5">
    <source>
        <dbReference type="Google" id="ProtNLM"/>
    </source>
</evidence>
<evidence type="ECO:0000313" key="3">
    <source>
        <dbReference type="EMBL" id="WOT35016.1"/>
    </source>
</evidence>
<dbReference type="PROSITE" id="PS51257">
    <property type="entry name" value="PROKAR_LIPOPROTEIN"/>
    <property type="match status" value="1"/>
</dbReference>
<gene>
    <name evidence="3" type="ORF">R5U08_13150</name>
</gene>
<reference evidence="3 4" key="1">
    <citation type="journal article" date="2021" name="J. Microbiol. Biotechnol.">
        <title>An Efficient Markerless Deletion System Suitable for the Industrial Strains of Streptomyces.</title>
        <authorList>
            <person name="Dong J."/>
            <person name="Wei J."/>
            <person name="Li H."/>
            <person name="Zhao S."/>
            <person name="Guan W."/>
        </authorList>
    </citation>
    <scope>NUCLEOTIDE SEQUENCE [LARGE SCALE GENOMIC DNA]</scope>
    <source>
        <strain evidence="3 4">CICC 11043</strain>
    </source>
</reference>